<dbReference type="InParanoid" id="A0A4Q1BRI0"/>
<dbReference type="InterPro" id="IPR011011">
    <property type="entry name" value="Znf_FYVE_PHD"/>
</dbReference>
<dbReference type="PANTHER" id="PTHR46207">
    <property type="entry name" value="PROTEIN RCC2"/>
    <property type="match status" value="1"/>
</dbReference>
<evidence type="ECO:0000256" key="3">
    <source>
        <dbReference type="ARBA" id="ARBA00022771"/>
    </source>
</evidence>
<feature type="repeat" description="RCC1" evidence="6">
    <location>
        <begin position="101"/>
        <end position="164"/>
    </location>
</feature>
<dbReference type="InterPro" id="IPR058923">
    <property type="entry name" value="RCC1-like_dom"/>
</dbReference>
<evidence type="ECO:0000259" key="8">
    <source>
        <dbReference type="PROSITE" id="PS50016"/>
    </source>
</evidence>
<dbReference type="PROSITE" id="PS50012">
    <property type="entry name" value="RCC1_3"/>
    <property type="match status" value="4"/>
</dbReference>
<proteinExistence type="predicted"/>
<dbReference type="InterPro" id="IPR013083">
    <property type="entry name" value="Znf_RING/FYVE/PHD"/>
</dbReference>
<keyword evidence="1" id="KW-0479">Metal-binding</keyword>
<organism evidence="9 10">
    <name type="scientific">Tremella mesenterica</name>
    <name type="common">Jelly fungus</name>
    <dbReference type="NCBI Taxonomy" id="5217"/>
    <lineage>
        <taxon>Eukaryota</taxon>
        <taxon>Fungi</taxon>
        <taxon>Dikarya</taxon>
        <taxon>Basidiomycota</taxon>
        <taxon>Agaricomycotina</taxon>
        <taxon>Tremellomycetes</taxon>
        <taxon>Tremellales</taxon>
        <taxon>Tremellaceae</taxon>
        <taxon>Tremella</taxon>
    </lineage>
</organism>
<keyword evidence="2" id="KW-0677">Repeat</keyword>
<dbReference type="Gene3D" id="2.130.10.30">
    <property type="entry name" value="Regulator of chromosome condensation 1/beta-lactamase-inhibitor protein II"/>
    <property type="match status" value="1"/>
</dbReference>
<comment type="caution">
    <text evidence="9">The sequence shown here is derived from an EMBL/GenBank/DDBJ whole genome shotgun (WGS) entry which is preliminary data.</text>
</comment>
<dbReference type="VEuPathDB" id="FungiDB:TREMEDRAFT_72659"/>
<dbReference type="GO" id="GO:0031267">
    <property type="term" value="F:small GTPase binding"/>
    <property type="evidence" value="ECO:0007669"/>
    <property type="project" value="TreeGrafter"/>
</dbReference>
<dbReference type="EMBL" id="SDIL01000017">
    <property type="protein sequence ID" value="RXK40549.1"/>
    <property type="molecule type" value="Genomic_DNA"/>
</dbReference>
<evidence type="ECO:0000313" key="10">
    <source>
        <dbReference type="Proteomes" id="UP000289152"/>
    </source>
</evidence>
<dbReference type="PROSITE" id="PS50016">
    <property type="entry name" value="ZF_PHD_2"/>
    <property type="match status" value="1"/>
</dbReference>
<feature type="region of interest" description="Disordered" evidence="7">
    <location>
        <begin position="415"/>
        <end position="454"/>
    </location>
</feature>
<gene>
    <name evidence="9" type="ORF">M231_02201</name>
</gene>
<dbReference type="Pfam" id="PF00628">
    <property type="entry name" value="PHD"/>
    <property type="match status" value="1"/>
</dbReference>
<dbReference type="PROSITE" id="PS00626">
    <property type="entry name" value="RCC1_2"/>
    <property type="match status" value="1"/>
</dbReference>
<evidence type="ECO:0000256" key="7">
    <source>
        <dbReference type="SAM" id="MobiDB-lite"/>
    </source>
</evidence>
<dbReference type="FunCoup" id="A0A4Q1BRI0">
    <property type="interactions" value="24"/>
</dbReference>
<dbReference type="SUPFAM" id="SSF50985">
    <property type="entry name" value="RCC1/BLIP-II"/>
    <property type="match status" value="1"/>
</dbReference>
<dbReference type="InterPro" id="IPR001965">
    <property type="entry name" value="Znf_PHD"/>
</dbReference>
<name>A0A4Q1BRI0_TREME</name>
<dbReference type="InterPro" id="IPR028641">
    <property type="entry name" value="RCC2"/>
</dbReference>
<dbReference type="InterPro" id="IPR019787">
    <property type="entry name" value="Znf_PHD-finger"/>
</dbReference>
<dbReference type="InterPro" id="IPR000408">
    <property type="entry name" value="Reg_chr_condens"/>
</dbReference>
<protein>
    <recommendedName>
        <fullName evidence="8">PHD-type domain-containing protein</fullName>
    </recommendedName>
</protein>
<evidence type="ECO:0000313" key="9">
    <source>
        <dbReference type="EMBL" id="RXK40549.1"/>
    </source>
</evidence>
<sequence>MAPPNGLVSEQEPLKVSPTNVGLPRGSRWIAGSAARSHMFLIDSWGQVWGCGNNTMGQVGLPVCGEVSKFTLVPGPWSEAGDRIVQITAGNTFSLFLSDKGQVYAAGSSEAGQLGNGRTGERVLRAGKTSFDIEPPHLVEGALAGREIQRIASGSQHSLAMDKEGYAYGWGYGGYSRLGLGSQKNVLTPTVLPAFAGKPLTRAMAVLCGPASSMVITHQRMVYIAGKWKMTGDGSGGQPYTVFNLVPQMSNIMSASCGGCTYFLTATAPETDKMMTIGWGQGVLYGELGMGPDRGKSQSIPTPIEPLDSIAIFDVAAGPFHTLFLAKPSAELSELPRWPLHIESPDLCVVCDEDSDEKGDPLECEKCDWPYHISCLDPPLPDIPSEAWFCPQCVSEGDAGPEEGGMSIAIAVDPVSDHEHGREEQGMQQQQETVREKSLKRESMPMEVVPKQEP</sequence>
<dbReference type="GO" id="GO:0016020">
    <property type="term" value="C:membrane"/>
    <property type="evidence" value="ECO:0007669"/>
    <property type="project" value="TreeGrafter"/>
</dbReference>
<evidence type="ECO:0000256" key="4">
    <source>
        <dbReference type="ARBA" id="ARBA00022833"/>
    </source>
</evidence>
<dbReference type="InterPro" id="IPR009091">
    <property type="entry name" value="RCC1/BLIP-II"/>
</dbReference>
<feature type="repeat" description="RCC1" evidence="6">
    <location>
        <begin position="274"/>
        <end position="328"/>
    </location>
</feature>
<dbReference type="AlphaFoldDB" id="A0A4Q1BRI0"/>
<keyword evidence="4" id="KW-0862">Zinc</keyword>
<evidence type="ECO:0000256" key="6">
    <source>
        <dbReference type="PROSITE-ProRule" id="PRU00235"/>
    </source>
</evidence>
<dbReference type="SMART" id="SM00249">
    <property type="entry name" value="PHD"/>
    <property type="match status" value="1"/>
</dbReference>
<dbReference type="GO" id="GO:0008270">
    <property type="term" value="F:zinc ion binding"/>
    <property type="evidence" value="ECO:0007669"/>
    <property type="project" value="UniProtKB-KW"/>
</dbReference>
<feature type="compositionally biased region" description="Basic and acidic residues" evidence="7">
    <location>
        <begin position="433"/>
        <end position="454"/>
    </location>
</feature>
<dbReference type="OrthoDB" id="5370059at2759"/>
<reference evidence="9 10" key="1">
    <citation type="submission" date="2016-06" db="EMBL/GenBank/DDBJ databases">
        <title>Evolution of pathogenesis and genome organization in the Tremellales.</title>
        <authorList>
            <person name="Cuomo C."/>
            <person name="Litvintseva A."/>
            <person name="Heitman J."/>
            <person name="Chen Y."/>
            <person name="Sun S."/>
            <person name="Springer D."/>
            <person name="Dromer F."/>
            <person name="Young S."/>
            <person name="Zeng Q."/>
            <person name="Chapman S."/>
            <person name="Gujja S."/>
            <person name="Saif S."/>
            <person name="Birren B."/>
        </authorList>
    </citation>
    <scope>NUCLEOTIDE SEQUENCE [LARGE SCALE GENOMIC DNA]</scope>
    <source>
        <strain evidence="9 10">ATCC 28783</strain>
    </source>
</reference>
<dbReference type="Proteomes" id="UP000289152">
    <property type="component" value="Unassembled WGS sequence"/>
</dbReference>
<feature type="domain" description="PHD-type" evidence="8">
    <location>
        <begin position="345"/>
        <end position="396"/>
    </location>
</feature>
<dbReference type="PANTHER" id="PTHR46207:SF1">
    <property type="entry name" value="PROTEIN RCC2"/>
    <property type="match status" value="1"/>
</dbReference>
<feature type="compositionally biased region" description="Basic and acidic residues" evidence="7">
    <location>
        <begin position="415"/>
        <end position="425"/>
    </location>
</feature>
<dbReference type="SUPFAM" id="SSF57903">
    <property type="entry name" value="FYVE/PHD zinc finger"/>
    <property type="match status" value="1"/>
</dbReference>
<keyword evidence="10" id="KW-1185">Reference proteome</keyword>
<accession>A0A4Q1BRI0</accession>
<keyword evidence="3 5" id="KW-0863">Zinc-finger</keyword>
<dbReference type="InterPro" id="IPR019786">
    <property type="entry name" value="Zinc_finger_PHD-type_CS"/>
</dbReference>
<dbReference type="Gene3D" id="3.30.40.10">
    <property type="entry name" value="Zinc/RING finger domain, C3HC4 (zinc finger)"/>
    <property type="match status" value="1"/>
</dbReference>
<dbReference type="STRING" id="5217.A0A4Q1BRI0"/>
<evidence type="ECO:0000256" key="1">
    <source>
        <dbReference type="ARBA" id="ARBA00022723"/>
    </source>
</evidence>
<feature type="repeat" description="RCC1" evidence="6">
    <location>
        <begin position="165"/>
        <end position="219"/>
    </location>
</feature>
<evidence type="ECO:0000256" key="5">
    <source>
        <dbReference type="PROSITE-ProRule" id="PRU00146"/>
    </source>
</evidence>
<dbReference type="Pfam" id="PF25390">
    <property type="entry name" value="WD40_RLD"/>
    <property type="match status" value="1"/>
</dbReference>
<feature type="region of interest" description="Disordered" evidence="7">
    <location>
        <begin position="1"/>
        <end position="20"/>
    </location>
</feature>
<feature type="repeat" description="RCC1" evidence="6">
    <location>
        <begin position="46"/>
        <end position="100"/>
    </location>
</feature>
<dbReference type="PROSITE" id="PS01359">
    <property type="entry name" value="ZF_PHD_1"/>
    <property type="match status" value="1"/>
</dbReference>
<evidence type="ECO:0000256" key="2">
    <source>
        <dbReference type="ARBA" id="ARBA00022737"/>
    </source>
</evidence>